<dbReference type="PROSITE" id="PS51257">
    <property type="entry name" value="PROKAR_LIPOPROTEIN"/>
    <property type="match status" value="1"/>
</dbReference>
<protein>
    <submittedName>
        <fullName evidence="3">Sugar ABC transporter substrate-binding protein</fullName>
    </submittedName>
</protein>
<organism evidence="3">
    <name type="scientific">Caldilineaceae bacterium SB0664_bin_27</name>
    <dbReference type="NCBI Taxonomy" id="2605260"/>
    <lineage>
        <taxon>Bacteria</taxon>
        <taxon>Bacillati</taxon>
        <taxon>Chloroflexota</taxon>
        <taxon>Caldilineae</taxon>
        <taxon>Caldilineales</taxon>
        <taxon>Caldilineaceae</taxon>
    </lineage>
</organism>
<name>A0A6B0YWG3_9CHLR</name>
<dbReference type="SUPFAM" id="SSF53822">
    <property type="entry name" value="Periplasmic binding protein-like I"/>
    <property type="match status" value="1"/>
</dbReference>
<evidence type="ECO:0000313" key="3">
    <source>
        <dbReference type="EMBL" id="MXY94485.1"/>
    </source>
</evidence>
<dbReference type="AlphaFoldDB" id="A0A6B0YWG3"/>
<evidence type="ECO:0000259" key="2">
    <source>
        <dbReference type="Pfam" id="PF13407"/>
    </source>
</evidence>
<reference evidence="3" key="1">
    <citation type="submission" date="2019-09" db="EMBL/GenBank/DDBJ databases">
        <title>Characterisation of the sponge microbiome using genome-centric metagenomics.</title>
        <authorList>
            <person name="Engelberts J.P."/>
            <person name="Robbins S.J."/>
            <person name="De Goeij J.M."/>
            <person name="Aranda M."/>
            <person name="Bell S.C."/>
            <person name="Webster N.S."/>
        </authorList>
    </citation>
    <scope>NUCLEOTIDE SEQUENCE</scope>
    <source>
        <strain evidence="3">SB0664_bin_27</strain>
    </source>
</reference>
<dbReference type="EMBL" id="VXRG01000113">
    <property type="protein sequence ID" value="MXY94485.1"/>
    <property type="molecule type" value="Genomic_DNA"/>
</dbReference>
<comment type="caution">
    <text evidence="3">The sequence shown here is derived from an EMBL/GenBank/DDBJ whole genome shotgun (WGS) entry which is preliminary data.</text>
</comment>
<feature type="signal peptide" evidence="1">
    <location>
        <begin position="1"/>
        <end position="22"/>
    </location>
</feature>
<feature type="domain" description="Periplasmic binding protein" evidence="2">
    <location>
        <begin position="79"/>
        <end position="339"/>
    </location>
</feature>
<feature type="chain" id="PRO_5025553026" evidence="1">
    <location>
        <begin position="23"/>
        <end position="367"/>
    </location>
</feature>
<dbReference type="InterPro" id="IPR028082">
    <property type="entry name" value="Peripla_BP_I"/>
</dbReference>
<gene>
    <name evidence="3" type="ORF">F4Y42_13675</name>
</gene>
<accession>A0A6B0YWG3</accession>
<dbReference type="Gene3D" id="3.40.50.2300">
    <property type="match status" value="2"/>
</dbReference>
<proteinExistence type="predicted"/>
<dbReference type="Pfam" id="PF13407">
    <property type="entry name" value="Peripla_BP_4"/>
    <property type="match status" value="1"/>
</dbReference>
<sequence length="367" mass="40180">MKSKRYLWAALVLALAAIVMTACETQTVEVEVTRVVDVTATPRTVTFHEASAIEEMTAPHQCKPLATLPTEFSQPWRLGFINPNLAHPFFGEWSGAMKTAAEFYGVEFFESDAAGDYSTEPDLLETLLLNDLSIVGAHGPNVYEGLALRALDEGIQFIGIDNGPSEYTPIVYGIPDGIAGMRGAELLVEGVRKRQQEDWAGRELFFIELTHGGIPACVTRTGSAASTFMEAMELDEDHVLMADLTTGRSAEDMVNDAMTANPDGVFAMIPCWDGLGIGPYNAVAEAGNEADVMLVTLGGDEPPAKFLKTRPMGYYGFIEFQPYCEGWGWVEVALATLEGLPFETYQVRKAITQETVDQRYEELYGSE</sequence>
<dbReference type="InterPro" id="IPR025997">
    <property type="entry name" value="SBP_2_dom"/>
</dbReference>
<keyword evidence="1" id="KW-0732">Signal</keyword>
<evidence type="ECO:0000256" key="1">
    <source>
        <dbReference type="SAM" id="SignalP"/>
    </source>
</evidence>